<comment type="caution">
    <text evidence="1">The sequence shown here is derived from an EMBL/GenBank/DDBJ whole genome shotgun (WGS) entry which is preliminary data.</text>
</comment>
<protein>
    <submittedName>
        <fullName evidence="1">Uncharacterized protein</fullName>
    </submittedName>
</protein>
<reference evidence="1" key="1">
    <citation type="submission" date="2021-03" db="EMBL/GenBank/DDBJ databases">
        <authorList>
            <person name="Bekaert M."/>
        </authorList>
    </citation>
    <scope>NUCLEOTIDE SEQUENCE</scope>
</reference>
<proteinExistence type="predicted"/>
<sequence>MVSRMVISHYQSNAFAYEGSEPIFKSRVVLKISGLLMVSGWLYPDTIKPSYKGVKDTDGVRMVISDTISQMPSFSIKDPTDQDNLTYQSNAFHKSRVQSLKIDVQDTDGVRMVISDTISPYGGLHNLYQGSLKRQSSKSKSKVFCTVFKI</sequence>
<dbReference type="Proteomes" id="UP000683360">
    <property type="component" value="Unassembled WGS sequence"/>
</dbReference>
<accession>A0A8S3T7S9</accession>
<gene>
    <name evidence="1" type="ORF">MEDL_38275</name>
</gene>
<name>A0A8S3T7S9_MYTED</name>
<evidence type="ECO:0000313" key="2">
    <source>
        <dbReference type="Proteomes" id="UP000683360"/>
    </source>
</evidence>
<keyword evidence="2" id="KW-1185">Reference proteome</keyword>
<organism evidence="1 2">
    <name type="scientific">Mytilus edulis</name>
    <name type="common">Blue mussel</name>
    <dbReference type="NCBI Taxonomy" id="6550"/>
    <lineage>
        <taxon>Eukaryota</taxon>
        <taxon>Metazoa</taxon>
        <taxon>Spiralia</taxon>
        <taxon>Lophotrochozoa</taxon>
        <taxon>Mollusca</taxon>
        <taxon>Bivalvia</taxon>
        <taxon>Autobranchia</taxon>
        <taxon>Pteriomorphia</taxon>
        <taxon>Mytilida</taxon>
        <taxon>Mytiloidea</taxon>
        <taxon>Mytilidae</taxon>
        <taxon>Mytilinae</taxon>
        <taxon>Mytilus</taxon>
    </lineage>
</organism>
<evidence type="ECO:0000313" key="1">
    <source>
        <dbReference type="EMBL" id="CAG2225131.1"/>
    </source>
</evidence>
<dbReference type="AlphaFoldDB" id="A0A8S3T7S9"/>
<dbReference type="EMBL" id="CAJPWZ010001837">
    <property type="protein sequence ID" value="CAG2225131.1"/>
    <property type="molecule type" value="Genomic_DNA"/>
</dbReference>